<dbReference type="AlphaFoldDB" id="A0A1I4VSK6"/>
<dbReference type="InterPro" id="IPR016181">
    <property type="entry name" value="Acyl_CoA_acyltransferase"/>
</dbReference>
<accession>A0A1I4VSK6</accession>
<dbReference type="PROSITE" id="PS51186">
    <property type="entry name" value="GNAT"/>
    <property type="match status" value="1"/>
</dbReference>
<dbReference type="EMBL" id="FOVF01000003">
    <property type="protein sequence ID" value="SFN04162.1"/>
    <property type="molecule type" value="Genomic_DNA"/>
</dbReference>
<proteinExistence type="predicted"/>
<dbReference type="InterPro" id="IPR013653">
    <property type="entry name" value="GCN5-like_dom"/>
</dbReference>
<keyword evidence="3" id="KW-1185">Reference proteome</keyword>
<name>A0A1I4VSK6_9GAMM</name>
<dbReference type="RefSeq" id="WP_245778770.1">
    <property type="nucleotide sequence ID" value="NZ_FOVF01000003.1"/>
</dbReference>
<dbReference type="SUPFAM" id="SSF55729">
    <property type="entry name" value="Acyl-CoA N-acyltransferases (Nat)"/>
    <property type="match status" value="1"/>
</dbReference>
<reference evidence="2 3" key="1">
    <citation type="submission" date="2016-10" db="EMBL/GenBank/DDBJ databases">
        <authorList>
            <person name="de Groot N.N."/>
        </authorList>
    </citation>
    <scope>NUCLEOTIDE SEQUENCE [LARGE SCALE GENOMIC DNA]</scope>
    <source>
        <strain evidence="2 3">CGMCC 1.7659</strain>
    </source>
</reference>
<gene>
    <name evidence="2" type="ORF">SAMN05216289_1036</name>
</gene>
<dbReference type="Pfam" id="PF08445">
    <property type="entry name" value="FR47"/>
    <property type="match status" value="1"/>
</dbReference>
<evidence type="ECO:0000259" key="1">
    <source>
        <dbReference type="PROSITE" id="PS51186"/>
    </source>
</evidence>
<feature type="domain" description="N-acetyltransferase" evidence="1">
    <location>
        <begin position="106"/>
        <end position="250"/>
    </location>
</feature>
<dbReference type="InterPro" id="IPR000182">
    <property type="entry name" value="GNAT_dom"/>
</dbReference>
<dbReference type="Proteomes" id="UP000198575">
    <property type="component" value="Unassembled WGS sequence"/>
</dbReference>
<dbReference type="GO" id="GO:0016747">
    <property type="term" value="F:acyltransferase activity, transferring groups other than amino-acyl groups"/>
    <property type="evidence" value="ECO:0007669"/>
    <property type="project" value="InterPro"/>
</dbReference>
<dbReference type="CDD" id="cd04301">
    <property type="entry name" value="NAT_SF"/>
    <property type="match status" value="1"/>
</dbReference>
<evidence type="ECO:0000313" key="2">
    <source>
        <dbReference type="EMBL" id="SFN04162.1"/>
    </source>
</evidence>
<protein>
    <submittedName>
        <fullName evidence="2">FR47-like protein</fullName>
    </submittedName>
</protein>
<dbReference type="Gene3D" id="3.40.630.30">
    <property type="match status" value="1"/>
</dbReference>
<organism evidence="2 3">
    <name type="scientific">Dokdonella immobilis</name>
    <dbReference type="NCBI Taxonomy" id="578942"/>
    <lineage>
        <taxon>Bacteria</taxon>
        <taxon>Pseudomonadati</taxon>
        <taxon>Pseudomonadota</taxon>
        <taxon>Gammaproteobacteria</taxon>
        <taxon>Lysobacterales</taxon>
        <taxon>Rhodanobacteraceae</taxon>
        <taxon>Dokdonella</taxon>
    </lineage>
</organism>
<evidence type="ECO:0000313" key="3">
    <source>
        <dbReference type="Proteomes" id="UP000198575"/>
    </source>
</evidence>
<sequence length="250" mass="27922">MAIACNEHADGFQSANHERKSTLTHALDNPFWSSLASRHRDISIRSGKAARYPPDYAPFLGVADTAGVAEADLQALVGSGETVYLLGVAASLSDAWQLEIDQPLTQMIRTSPIDLDEGTDIIELGLAHREDAMALTALVYPHFFRSRTMELGRYFGIYRDGRLAAMIGERLGTDEFQEISAVCTHPDFTCQGLAQRLLGMLTNDNLRRGRTPFLHVSRQNTHAISLYERIGYTHRRNIDFWSLRRKSADA</sequence>